<dbReference type="GO" id="GO:0046872">
    <property type="term" value="F:metal ion binding"/>
    <property type="evidence" value="ECO:0007669"/>
    <property type="project" value="UniProtKB-KW"/>
</dbReference>
<accession>A0A1Z5JJW6</accession>
<dbReference type="EMBL" id="BDSP01000078">
    <property type="protein sequence ID" value="GAX14307.1"/>
    <property type="molecule type" value="Genomic_DNA"/>
</dbReference>
<dbReference type="PANTHER" id="PTHR33540">
    <property type="entry name" value="TRNA THREONYLCARBAMOYLADENOSINE BIOSYNTHESIS PROTEIN TSAE"/>
    <property type="match status" value="1"/>
</dbReference>
<keyword evidence="7" id="KW-0547">Nucleotide-binding</keyword>
<evidence type="ECO:0000256" key="5">
    <source>
        <dbReference type="ARBA" id="ARBA00022694"/>
    </source>
</evidence>
<dbReference type="GO" id="GO:0005737">
    <property type="term" value="C:cytoplasm"/>
    <property type="evidence" value="ECO:0007669"/>
    <property type="project" value="UniProtKB-SubCell"/>
</dbReference>
<comment type="caution">
    <text evidence="11">The sequence shown here is derived from an EMBL/GenBank/DDBJ whole genome shotgun (WGS) entry which is preliminary data.</text>
</comment>
<evidence type="ECO:0000256" key="8">
    <source>
        <dbReference type="ARBA" id="ARBA00022840"/>
    </source>
</evidence>
<keyword evidence="4" id="KW-0963">Cytoplasm</keyword>
<dbReference type="OrthoDB" id="507945at2759"/>
<evidence type="ECO:0000256" key="6">
    <source>
        <dbReference type="ARBA" id="ARBA00022723"/>
    </source>
</evidence>
<dbReference type="GO" id="GO:0005524">
    <property type="term" value="F:ATP binding"/>
    <property type="evidence" value="ECO:0007669"/>
    <property type="project" value="UniProtKB-KW"/>
</dbReference>
<dbReference type="Gene3D" id="3.40.50.300">
    <property type="entry name" value="P-loop containing nucleotide triphosphate hydrolases"/>
    <property type="match status" value="1"/>
</dbReference>
<dbReference type="AlphaFoldDB" id="A0A1Z5JJW6"/>
<dbReference type="InterPro" id="IPR027417">
    <property type="entry name" value="P-loop_NTPase"/>
</dbReference>
<evidence type="ECO:0000256" key="4">
    <source>
        <dbReference type="ARBA" id="ARBA00022490"/>
    </source>
</evidence>
<dbReference type="NCBIfam" id="TIGR00150">
    <property type="entry name" value="T6A_YjeE"/>
    <property type="match status" value="1"/>
</dbReference>
<protein>
    <recommendedName>
        <fullName evidence="3">tRNA threonylcarbamoyladenosine biosynthesis protein TsaE</fullName>
    </recommendedName>
    <alternativeName>
        <fullName evidence="10">t(6)A37 threonylcarbamoyladenosine biosynthesis protein TsaE</fullName>
    </alternativeName>
</protein>
<sequence>MEDVGGILASLLLDTERPEGAIILLEGSLGAGKTSFARGFVRGATGDWNLRVTSPTFLLSNTYRARKVDENNVESDIEIHHMDLYRLGDHPEDFAPLNLDVVFRECVSLIEWPVRLSNVTVPTDQQLNVDIRHFSSDDTDTEDTPRRLVLSYPDGSSWGSILDQIHHQGLLDDMLMLTSKQ</sequence>
<evidence type="ECO:0000256" key="1">
    <source>
        <dbReference type="ARBA" id="ARBA00004496"/>
    </source>
</evidence>
<evidence type="ECO:0000313" key="11">
    <source>
        <dbReference type="EMBL" id="GAX14307.1"/>
    </source>
</evidence>
<gene>
    <name evidence="11" type="ORF">FisN_1Hu505</name>
</gene>
<dbReference type="SUPFAM" id="SSF52540">
    <property type="entry name" value="P-loop containing nucleoside triphosphate hydrolases"/>
    <property type="match status" value="1"/>
</dbReference>
<dbReference type="PANTHER" id="PTHR33540:SF2">
    <property type="entry name" value="TRNA THREONYLCARBAMOYLADENOSINE BIOSYNTHESIS PROTEIN TSAE"/>
    <property type="match status" value="1"/>
</dbReference>
<name>A0A1Z5JJW6_FISSO</name>
<evidence type="ECO:0000256" key="2">
    <source>
        <dbReference type="ARBA" id="ARBA00007599"/>
    </source>
</evidence>
<keyword evidence="6" id="KW-0479">Metal-binding</keyword>
<comment type="similarity">
    <text evidence="2">Belongs to the TsaE family.</text>
</comment>
<keyword evidence="5" id="KW-0819">tRNA processing</keyword>
<dbReference type="InterPro" id="IPR003442">
    <property type="entry name" value="T6A_TsaE"/>
</dbReference>
<proteinExistence type="inferred from homology"/>
<evidence type="ECO:0000256" key="3">
    <source>
        <dbReference type="ARBA" id="ARBA00019010"/>
    </source>
</evidence>
<evidence type="ECO:0000256" key="7">
    <source>
        <dbReference type="ARBA" id="ARBA00022741"/>
    </source>
</evidence>
<organism evidence="11 12">
    <name type="scientific">Fistulifera solaris</name>
    <name type="common">Oleaginous diatom</name>
    <dbReference type="NCBI Taxonomy" id="1519565"/>
    <lineage>
        <taxon>Eukaryota</taxon>
        <taxon>Sar</taxon>
        <taxon>Stramenopiles</taxon>
        <taxon>Ochrophyta</taxon>
        <taxon>Bacillariophyta</taxon>
        <taxon>Bacillariophyceae</taxon>
        <taxon>Bacillariophycidae</taxon>
        <taxon>Naviculales</taxon>
        <taxon>Naviculaceae</taxon>
        <taxon>Fistulifera</taxon>
    </lineage>
</organism>
<dbReference type="Pfam" id="PF02367">
    <property type="entry name" value="TsaE"/>
    <property type="match status" value="1"/>
</dbReference>
<dbReference type="GO" id="GO:0002949">
    <property type="term" value="P:tRNA threonylcarbamoyladenosine modification"/>
    <property type="evidence" value="ECO:0007669"/>
    <property type="project" value="InterPro"/>
</dbReference>
<evidence type="ECO:0000256" key="9">
    <source>
        <dbReference type="ARBA" id="ARBA00022842"/>
    </source>
</evidence>
<comment type="subcellular location">
    <subcellularLocation>
        <location evidence="1">Cytoplasm</location>
    </subcellularLocation>
</comment>
<reference evidence="11 12" key="1">
    <citation type="journal article" date="2015" name="Plant Cell">
        <title>Oil accumulation by the oleaginous diatom Fistulifera solaris as revealed by the genome and transcriptome.</title>
        <authorList>
            <person name="Tanaka T."/>
            <person name="Maeda Y."/>
            <person name="Veluchamy A."/>
            <person name="Tanaka M."/>
            <person name="Abida H."/>
            <person name="Marechal E."/>
            <person name="Bowler C."/>
            <person name="Muto M."/>
            <person name="Sunaga Y."/>
            <person name="Tanaka M."/>
            <person name="Yoshino T."/>
            <person name="Taniguchi T."/>
            <person name="Fukuda Y."/>
            <person name="Nemoto M."/>
            <person name="Matsumoto M."/>
            <person name="Wong P.S."/>
            <person name="Aburatani S."/>
            <person name="Fujibuchi W."/>
        </authorList>
    </citation>
    <scope>NUCLEOTIDE SEQUENCE [LARGE SCALE GENOMIC DNA]</scope>
    <source>
        <strain evidence="11 12">JPCC DA0580</strain>
    </source>
</reference>
<dbReference type="InParanoid" id="A0A1Z5JJW6"/>
<keyword evidence="12" id="KW-1185">Reference proteome</keyword>
<dbReference type="Proteomes" id="UP000198406">
    <property type="component" value="Unassembled WGS sequence"/>
</dbReference>
<evidence type="ECO:0000256" key="10">
    <source>
        <dbReference type="ARBA" id="ARBA00032441"/>
    </source>
</evidence>
<keyword evidence="9" id="KW-0460">Magnesium</keyword>
<keyword evidence="8" id="KW-0067">ATP-binding</keyword>
<evidence type="ECO:0000313" key="12">
    <source>
        <dbReference type="Proteomes" id="UP000198406"/>
    </source>
</evidence>